<feature type="domain" description="Metallo-beta-lactamase" evidence="2">
    <location>
        <begin position="626"/>
        <end position="755"/>
    </location>
</feature>
<feature type="compositionally biased region" description="Basic and acidic residues" evidence="1">
    <location>
        <begin position="154"/>
        <end position="174"/>
    </location>
</feature>
<comment type="caution">
    <text evidence="3">The sequence shown here is derived from an EMBL/GenBank/DDBJ whole genome shotgun (WGS) entry which is preliminary data.</text>
</comment>
<evidence type="ECO:0000256" key="1">
    <source>
        <dbReference type="SAM" id="MobiDB-lite"/>
    </source>
</evidence>
<dbReference type="STRING" id="1077348.A0A2G8RVS6"/>
<dbReference type="InterPro" id="IPR001279">
    <property type="entry name" value="Metallo-B-lactamas"/>
</dbReference>
<evidence type="ECO:0000259" key="2">
    <source>
        <dbReference type="Pfam" id="PF12706"/>
    </source>
</evidence>
<dbReference type="AlphaFoldDB" id="A0A2G8RVS6"/>
<dbReference type="Proteomes" id="UP000230002">
    <property type="component" value="Unassembled WGS sequence"/>
</dbReference>
<dbReference type="GO" id="GO:0070292">
    <property type="term" value="P:N-acylphosphatidylethanolamine metabolic process"/>
    <property type="evidence" value="ECO:0007669"/>
    <property type="project" value="TreeGrafter"/>
</dbReference>
<evidence type="ECO:0000313" key="3">
    <source>
        <dbReference type="EMBL" id="PIL25607.1"/>
    </source>
</evidence>
<dbReference type="PANTHER" id="PTHR15032:SF4">
    <property type="entry name" value="N-ACYL-PHOSPHATIDYLETHANOLAMINE-HYDROLYZING PHOSPHOLIPASE D"/>
    <property type="match status" value="1"/>
</dbReference>
<dbReference type="EMBL" id="AYKW01000045">
    <property type="protein sequence ID" value="PIL25607.1"/>
    <property type="molecule type" value="Genomic_DNA"/>
</dbReference>
<dbReference type="GO" id="GO:0005737">
    <property type="term" value="C:cytoplasm"/>
    <property type="evidence" value="ECO:0007669"/>
    <property type="project" value="TreeGrafter"/>
</dbReference>
<organism evidence="3 4">
    <name type="scientific">Ganoderma sinense ZZ0214-1</name>
    <dbReference type="NCBI Taxonomy" id="1077348"/>
    <lineage>
        <taxon>Eukaryota</taxon>
        <taxon>Fungi</taxon>
        <taxon>Dikarya</taxon>
        <taxon>Basidiomycota</taxon>
        <taxon>Agaricomycotina</taxon>
        <taxon>Agaricomycetes</taxon>
        <taxon>Polyporales</taxon>
        <taxon>Polyporaceae</taxon>
        <taxon>Ganoderma</taxon>
    </lineage>
</organism>
<dbReference type="Pfam" id="PF12706">
    <property type="entry name" value="Lactamase_B_2"/>
    <property type="match status" value="1"/>
</dbReference>
<reference evidence="3 4" key="1">
    <citation type="journal article" date="2015" name="Sci. Rep.">
        <title>Chromosome-level genome map provides insights into diverse defense mechanisms in the medicinal fungus Ganoderma sinense.</title>
        <authorList>
            <person name="Zhu Y."/>
            <person name="Xu J."/>
            <person name="Sun C."/>
            <person name="Zhou S."/>
            <person name="Xu H."/>
            <person name="Nelson D.R."/>
            <person name="Qian J."/>
            <person name="Song J."/>
            <person name="Luo H."/>
            <person name="Xiang L."/>
            <person name="Li Y."/>
            <person name="Xu Z."/>
            <person name="Ji A."/>
            <person name="Wang L."/>
            <person name="Lu S."/>
            <person name="Hayward A."/>
            <person name="Sun W."/>
            <person name="Li X."/>
            <person name="Schwartz D.C."/>
            <person name="Wang Y."/>
            <person name="Chen S."/>
        </authorList>
    </citation>
    <scope>NUCLEOTIDE SEQUENCE [LARGE SCALE GENOMIC DNA]</scope>
    <source>
        <strain evidence="3 4">ZZ0214-1</strain>
    </source>
</reference>
<dbReference type="Gene3D" id="3.60.15.10">
    <property type="entry name" value="Ribonuclease Z/Hydroxyacylglutathione hydrolase-like"/>
    <property type="match status" value="1"/>
</dbReference>
<feature type="compositionally biased region" description="Low complexity" evidence="1">
    <location>
        <begin position="60"/>
        <end position="69"/>
    </location>
</feature>
<dbReference type="GO" id="GO:0070290">
    <property type="term" value="F:N-acylphosphatidylethanolamine-specific phospholipase D activity"/>
    <property type="evidence" value="ECO:0007669"/>
    <property type="project" value="TreeGrafter"/>
</dbReference>
<sequence>MWLHDALGKMKGTTQKRKAARKPNDDDDWTPTSSTKRKRDTDTVRLSAIEEPSTKKRSNPPRTRSSRSTAMTVHSDDHNRPLSTDNRPPATDNRPSAAENHPSAAQPSGAPRPVVTSFGHSRIPHAPPQQADLESVQKSARPPAVTAIDVDALLVHEEPEINDGETHRDDKCSDSEQEDMDRPDESWEATLYATPPTVLPEPLEALAITDLSNSWWEHVIPAELKLLAHTPSNELNIVVLACGAVINRLHPRNKLKAVAEATGALMMFSFGATYLQASLTASFFMNYTQRVLLEGMHVMHRSIATLFDQSVLLARHTPIWLFKHVTVDAEFSIESQPAPISASQLCFQPRPVSVALMCDIILAAPLATFGQPEINIAVIPGLRTMGTSTHVFRRWADYAHNEHGLIFQLANDYKAWAVHKAHWNWECVLHVSRLLQLAVPTLRSLAMLQCLPLLGATPFPTLTHLHVVCAGPKLHPWEKTLPMWSAIVITPAVTRLRISQAGAHMPAVLAEMLGIPPLPTPLEDGIGQSEVAEAEEPLAGVLAEAEELEPSYPSLETVIVQMSSAWKMNRAEDPSLRELQHIADVCEVEGGHAPRVAILWGHTYVPGYWESRLKWEWQSRMVGGGGEDLPEVDVVVLSHNHYDHMDTATLKTIWDLYRPRFFALLRNMPLFAAIGIPASPSAVPKCSEVHLQASFTLTCTPAQHTANRTPFDHWQTLWASWAVKEEVPPSHPTCAPKQVYFTGNTGYCTVLEDEDEDVIACCPAFAEVGSHLVLRLLKECAAKVASVPSFACSRGRHRAQRSLDLIARLHRSNGVQRLHAVKWLPVLAALCWYLARYANAPALCSLLGA</sequence>
<name>A0A2G8RVS6_9APHY</name>
<evidence type="ECO:0000313" key="4">
    <source>
        <dbReference type="Proteomes" id="UP000230002"/>
    </source>
</evidence>
<keyword evidence="4" id="KW-1185">Reference proteome</keyword>
<protein>
    <recommendedName>
        <fullName evidence="2">Metallo-beta-lactamase domain-containing protein</fullName>
    </recommendedName>
</protein>
<dbReference type="GO" id="GO:0070291">
    <property type="term" value="P:N-acylethanolamine metabolic process"/>
    <property type="evidence" value="ECO:0007669"/>
    <property type="project" value="TreeGrafter"/>
</dbReference>
<dbReference type="Gene3D" id="3.90.226.10">
    <property type="entry name" value="2-enoyl-CoA Hydratase, Chain A, domain 1"/>
    <property type="match status" value="1"/>
</dbReference>
<accession>A0A2G8RVS6</accession>
<dbReference type="SUPFAM" id="SSF56281">
    <property type="entry name" value="Metallo-hydrolase/oxidoreductase"/>
    <property type="match status" value="1"/>
</dbReference>
<proteinExistence type="predicted"/>
<dbReference type="InterPro" id="IPR036866">
    <property type="entry name" value="RibonucZ/Hydroxyglut_hydro"/>
</dbReference>
<gene>
    <name evidence="3" type="ORF">GSI_11355</name>
</gene>
<dbReference type="OrthoDB" id="3268904at2759"/>
<feature type="region of interest" description="Disordered" evidence="1">
    <location>
        <begin position="1"/>
        <end position="184"/>
    </location>
</feature>
<dbReference type="PANTHER" id="PTHR15032">
    <property type="entry name" value="N-ACYL-PHOSPHATIDYLETHANOLAMINE-HYDROLYZING PHOSPHOLIPASE D"/>
    <property type="match status" value="1"/>
</dbReference>